<dbReference type="OrthoDB" id="417877at2759"/>
<dbReference type="InterPro" id="IPR036188">
    <property type="entry name" value="FAD/NAD-bd_sf"/>
</dbReference>
<dbReference type="PRINTS" id="PR00420">
    <property type="entry name" value="RNGMNOXGNASE"/>
</dbReference>
<keyword evidence="8" id="KW-1185">Reference proteome</keyword>
<dbReference type="GO" id="GO:0071949">
    <property type="term" value="F:FAD binding"/>
    <property type="evidence" value="ECO:0007669"/>
    <property type="project" value="InterPro"/>
</dbReference>
<evidence type="ECO:0000313" key="7">
    <source>
        <dbReference type="EMBL" id="KAJ4485602.1"/>
    </source>
</evidence>
<gene>
    <name evidence="7" type="ORF">J3R30DRAFT_3816253</name>
</gene>
<organism evidence="7 8">
    <name type="scientific">Lentinula aciculospora</name>
    <dbReference type="NCBI Taxonomy" id="153920"/>
    <lineage>
        <taxon>Eukaryota</taxon>
        <taxon>Fungi</taxon>
        <taxon>Dikarya</taxon>
        <taxon>Basidiomycota</taxon>
        <taxon>Agaricomycotina</taxon>
        <taxon>Agaricomycetes</taxon>
        <taxon>Agaricomycetidae</taxon>
        <taxon>Agaricales</taxon>
        <taxon>Marasmiineae</taxon>
        <taxon>Omphalotaceae</taxon>
        <taxon>Lentinula</taxon>
    </lineage>
</organism>
<dbReference type="InterPro" id="IPR050493">
    <property type="entry name" value="FAD-dep_Monooxygenase_BioMet"/>
</dbReference>
<evidence type="ECO:0000256" key="5">
    <source>
        <dbReference type="ARBA" id="ARBA00023033"/>
    </source>
</evidence>
<dbReference type="Gene3D" id="3.50.50.60">
    <property type="entry name" value="FAD/NAD(P)-binding domain"/>
    <property type="match status" value="1"/>
</dbReference>
<evidence type="ECO:0000313" key="8">
    <source>
        <dbReference type="Proteomes" id="UP001150266"/>
    </source>
</evidence>
<evidence type="ECO:0000256" key="3">
    <source>
        <dbReference type="ARBA" id="ARBA00022827"/>
    </source>
</evidence>
<keyword evidence="2" id="KW-0285">Flavoprotein</keyword>
<protein>
    <submittedName>
        <fullName evidence="7">FAD/NAD-P-binding domain-containing protein</fullName>
    </submittedName>
</protein>
<dbReference type="PANTHER" id="PTHR13789:SF309">
    <property type="entry name" value="PUTATIVE (AFU_ORTHOLOGUE AFUA_6G14510)-RELATED"/>
    <property type="match status" value="1"/>
</dbReference>
<comment type="similarity">
    <text evidence="1">Belongs to the paxM FAD-dependent monooxygenase family.</text>
</comment>
<feature type="domain" description="FAD-binding" evidence="6">
    <location>
        <begin position="6"/>
        <end position="340"/>
    </location>
</feature>
<evidence type="ECO:0000256" key="2">
    <source>
        <dbReference type="ARBA" id="ARBA00022630"/>
    </source>
</evidence>
<dbReference type="SUPFAM" id="SSF51905">
    <property type="entry name" value="FAD/NAD(P)-binding domain"/>
    <property type="match status" value="1"/>
</dbReference>
<proteinExistence type="inferred from homology"/>
<keyword evidence="3" id="KW-0274">FAD</keyword>
<dbReference type="AlphaFoldDB" id="A0A9W9ALB2"/>
<evidence type="ECO:0000256" key="1">
    <source>
        <dbReference type="ARBA" id="ARBA00007992"/>
    </source>
</evidence>
<comment type="caution">
    <text evidence="7">The sequence shown here is derived from an EMBL/GenBank/DDBJ whole genome shotgun (WGS) entry which is preliminary data.</text>
</comment>
<dbReference type="PANTHER" id="PTHR13789">
    <property type="entry name" value="MONOOXYGENASE"/>
    <property type="match status" value="1"/>
</dbReference>
<sequence length="441" mass="49027">MFNHGTRIAIVGAGIGGLTAAITLRRLPNVDVEVFEQAQTLREVGASIALRPNGLRGLEEMGAQNATVDEIAFRSNHGYPMVYRHWKTAEELVKDKHSVSVNEWNHHTARYFRPHLQQALAENIPQNTIHLSKRLVSIVLRSDGDVLLTFEDGSQHLADLVVGADGINSTVRSLFLPKYKLEPTGQIALRAVFDEVHIQDLITDNPELRNSVHFVGPDKNFFSSMLGKGKFTVVGLGYDSGEQEKSTWRAKKWDDEADVERLRDDYKDWCPWITTLLDRVPPDSVRVHPGWASDQVPPPIYAGRIALLGDAFHPHGGAFAAGGSLAIDDSIALFLSLQHVQQLSSTTSSASSSLESQVRLSGLSSSELCHALNIYASTRLPHVREVFGAVEQMRRNAAKPGRLWDEAKIQEWAKNKKEVTWLHEHDVHRAFANALNSEHVS</sequence>
<accession>A0A9W9ALB2</accession>
<reference evidence="7" key="1">
    <citation type="submission" date="2022-08" db="EMBL/GenBank/DDBJ databases">
        <title>A Global Phylogenomic Analysis of the Shiitake Genus Lentinula.</title>
        <authorList>
            <consortium name="DOE Joint Genome Institute"/>
            <person name="Sierra-Patev S."/>
            <person name="Min B."/>
            <person name="Naranjo-Ortiz M."/>
            <person name="Looney B."/>
            <person name="Konkel Z."/>
            <person name="Slot J.C."/>
            <person name="Sakamoto Y."/>
            <person name="Steenwyk J.L."/>
            <person name="Rokas A."/>
            <person name="Carro J."/>
            <person name="Camarero S."/>
            <person name="Ferreira P."/>
            <person name="Molpeceres G."/>
            <person name="Ruiz-Duenas F.J."/>
            <person name="Serrano A."/>
            <person name="Henrissat B."/>
            <person name="Drula E."/>
            <person name="Hughes K.W."/>
            <person name="Mata J.L."/>
            <person name="Ishikawa N.K."/>
            <person name="Vargas-Isla R."/>
            <person name="Ushijima S."/>
            <person name="Smith C.A."/>
            <person name="Ahrendt S."/>
            <person name="Andreopoulos W."/>
            <person name="He G."/>
            <person name="Labutti K."/>
            <person name="Lipzen A."/>
            <person name="Ng V."/>
            <person name="Riley R."/>
            <person name="Sandor L."/>
            <person name="Barry K."/>
            <person name="Martinez A.T."/>
            <person name="Xiao Y."/>
            <person name="Gibbons J.G."/>
            <person name="Terashima K."/>
            <person name="Grigoriev I.V."/>
            <person name="Hibbett D.S."/>
        </authorList>
    </citation>
    <scope>NUCLEOTIDE SEQUENCE</scope>
    <source>
        <strain evidence="7">JLM2183</strain>
    </source>
</reference>
<dbReference type="GO" id="GO:0004497">
    <property type="term" value="F:monooxygenase activity"/>
    <property type="evidence" value="ECO:0007669"/>
    <property type="project" value="UniProtKB-KW"/>
</dbReference>
<dbReference type="InterPro" id="IPR002938">
    <property type="entry name" value="FAD-bd"/>
</dbReference>
<dbReference type="Proteomes" id="UP001150266">
    <property type="component" value="Unassembled WGS sequence"/>
</dbReference>
<name>A0A9W9ALB2_9AGAR</name>
<evidence type="ECO:0000256" key="4">
    <source>
        <dbReference type="ARBA" id="ARBA00023002"/>
    </source>
</evidence>
<dbReference type="Pfam" id="PF01494">
    <property type="entry name" value="FAD_binding_3"/>
    <property type="match status" value="1"/>
</dbReference>
<keyword evidence="4" id="KW-0560">Oxidoreductase</keyword>
<dbReference type="EMBL" id="JAOTPV010000003">
    <property type="protein sequence ID" value="KAJ4485602.1"/>
    <property type="molecule type" value="Genomic_DNA"/>
</dbReference>
<evidence type="ECO:0000259" key="6">
    <source>
        <dbReference type="Pfam" id="PF01494"/>
    </source>
</evidence>
<keyword evidence="5" id="KW-0503">Monooxygenase</keyword>